<dbReference type="RefSeq" id="XP_052756265.1">
    <property type="nucleotide sequence ID" value="XM_052900305.1"/>
</dbReference>
<feature type="disulfide bond" evidence="13">
    <location>
        <begin position="1126"/>
        <end position="1141"/>
    </location>
</feature>
<dbReference type="Gene3D" id="4.10.400.10">
    <property type="entry name" value="Low-density Lipoprotein Receptor"/>
    <property type="match status" value="11"/>
</dbReference>
<keyword evidence="2 12" id="KW-0245">EGF-like domain</keyword>
<dbReference type="InterPro" id="IPR000033">
    <property type="entry name" value="LDLR_classB_rpt"/>
</dbReference>
<feature type="disulfide bond" evidence="13">
    <location>
        <begin position="52"/>
        <end position="67"/>
    </location>
</feature>
<accession>A0ABM3MYI6</accession>
<dbReference type="SMART" id="SM00179">
    <property type="entry name" value="EGF_CA"/>
    <property type="match status" value="4"/>
</dbReference>
<evidence type="ECO:0000256" key="4">
    <source>
        <dbReference type="ARBA" id="ARBA00022692"/>
    </source>
</evidence>
<evidence type="ECO:0000256" key="2">
    <source>
        <dbReference type="ARBA" id="ARBA00022536"/>
    </source>
</evidence>
<dbReference type="PROSITE" id="PS50287">
    <property type="entry name" value="SRCR_2"/>
    <property type="match status" value="1"/>
</dbReference>
<comment type="caution">
    <text evidence="14">Lacks conserved residue(s) required for the propagation of feature annotation.</text>
</comment>
<feature type="disulfide bond" evidence="13">
    <location>
        <begin position="1107"/>
        <end position="1119"/>
    </location>
</feature>
<dbReference type="InterPro" id="IPR011042">
    <property type="entry name" value="6-blade_b-propeller_TolB-like"/>
</dbReference>
<dbReference type="SUPFAM" id="SSF57196">
    <property type="entry name" value="EGF/Laminin"/>
    <property type="match status" value="2"/>
</dbReference>
<dbReference type="PROSITE" id="PS51120">
    <property type="entry name" value="LDLRB"/>
    <property type="match status" value="1"/>
</dbReference>
<organism evidence="21 22">
    <name type="scientific">Galleria mellonella</name>
    <name type="common">Greater wax moth</name>
    <dbReference type="NCBI Taxonomy" id="7137"/>
    <lineage>
        <taxon>Eukaryota</taxon>
        <taxon>Metazoa</taxon>
        <taxon>Ecdysozoa</taxon>
        <taxon>Arthropoda</taxon>
        <taxon>Hexapoda</taxon>
        <taxon>Insecta</taxon>
        <taxon>Pterygota</taxon>
        <taxon>Neoptera</taxon>
        <taxon>Endopterygota</taxon>
        <taxon>Lepidoptera</taxon>
        <taxon>Glossata</taxon>
        <taxon>Ditrysia</taxon>
        <taxon>Pyraloidea</taxon>
        <taxon>Pyralidae</taxon>
        <taxon>Galleriinae</taxon>
        <taxon>Galleria</taxon>
    </lineage>
</organism>
<evidence type="ECO:0000256" key="16">
    <source>
        <dbReference type="SAM" id="MobiDB-lite"/>
    </source>
</evidence>
<keyword evidence="7 17" id="KW-1133">Transmembrane helix</keyword>
<dbReference type="PROSITE" id="PS50068">
    <property type="entry name" value="LDLRA_2"/>
    <property type="match status" value="11"/>
</dbReference>
<evidence type="ECO:0000256" key="1">
    <source>
        <dbReference type="ARBA" id="ARBA00004167"/>
    </source>
</evidence>
<feature type="region of interest" description="Disordered" evidence="16">
    <location>
        <begin position="1739"/>
        <end position="1769"/>
    </location>
</feature>
<dbReference type="PROSITE" id="PS00010">
    <property type="entry name" value="ASX_HYDROXYL"/>
    <property type="match status" value="2"/>
</dbReference>
<feature type="disulfide bond" evidence="13">
    <location>
        <begin position="1260"/>
        <end position="1278"/>
    </location>
</feature>
<dbReference type="InterPro" id="IPR049883">
    <property type="entry name" value="NOTCH1_EGF-like"/>
</dbReference>
<dbReference type="PROSITE" id="PS01186">
    <property type="entry name" value="EGF_2"/>
    <property type="match status" value="1"/>
</dbReference>
<comment type="subcellular location">
    <subcellularLocation>
        <location evidence="1">Membrane</location>
        <topology evidence="1">Single-pass membrane protein</topology>
    </subcellularLocation>
</comment>
<dbReference type="PRINTS" id="PR00261">
    <property type="entry name" value="LDLRECEPTOR"/>
</dbReference>
<evidence type="ECO:0000313" key="22">
    <source>
        <dbReference type="RefSeq" id="XP_052756265.1"/>
    </source>
</evidence>
<feature type="disulfide bond" evidence="13">
    <location>
        <begin position="1088"/>
        <end position="1103"/>
    </location>
</feature>
<evidence type="ECO:0000256" key="6">
    <source>
        <dbReference type="ARBA" id="ARBA00022737"/>
    </source>
</evidence>
<feature type="disulfide bond" evidence="13">
    <location>
        <begin position="1069"/>
        <end position="1081"/>
    </location>
</feature>
<evidence type="ECO:0000259" key="19">
    <source>
        <dbReference type="PROSITE" id="PS50026"/>
    </source>
</evidence>
<dbReference type="PANTHER" id="PTHR22722:SF14">
    <property type="entry name" value="MEGALIN, ISOFORM A"/>
    <property type="match status" value="1"/>
</dbReference>
<feature type="disulfide bond" evidence="13">
    <location>
        <begin position="1076"/>
        <end position="1094"/>
    </location>
</feature>
<evidence type="ECO:0000256" key="13">
    <source>
        <dbReference type="PROSITE-ProRule" id="PRU00124"/>
    </source>
</evidence>
<feature type="disulfide bond" evidence="13">
    <location>
        <begin position="961"/>
        <end position="976"/>
    </location>
</feature>
<evidence type="ECO:0000256" key="12">
    <source>
        <dbReference type="PROSITE-ProRule" id="PRU00076"/>
    </source>
</evidence>
<dbReference type="Proteomes" id="UP001652740">
    <property type="component" value="Unplaced"/>
</dbReference>
<feature type="domain" description="EGF-like" evidence="19">
    <location>
        <begin position="263"/>
        <end position="299"/>
    </location>
</feature>
<evidence type="ECO:0000256" key="9">
    <source>
        <dbReference type="ARBA" id="ARBA00023157"/>
    </source>
</evidence>
<evidence type="ECO:0000256" key="11">
    <source>
        <dbReference type="ARBA" id="ARBA00023180"/>
    </source>
</evidence>
<dbReference type="InterPro" id="IPR023415">
    <property type="entry name" value="LDLR_class-A_CS"/>
</dbReference>
<keyword evidence="6" id="KW-0677">Repeat</keyword>
<protein>
    <submittedName>
        <fullName evidence="22">Prolow-density lipoprotein receptor-related protein 1</fullName>
    </submittedName>
</protein>
<dbReference type="SMART" id="SM00181">
    <property type="entry name" value="EGF"/>
    <property type="match status" value="8"/>
</dbReference>
<dbReference type="InterPro" id="IPR036055">
    <property type="entry name" value="LDL_receptor-like_sf"/>
</dbReference>
<dbReference type="Pfam" id="PF00058">
    <property type="entry name" value="Ldl_recept_b"/>
    <property type="match status" value="1"/>
</dbReference>
<feature type="disulfide bond" evidence="13">
    <location>
        <begin position="40"/>
        <end position="58"/>
    </location>
</feature>
<dbReference type="InterPro" id="IPR000152">
    <property type="entry name" value="EGF-type_Asp/Asn_hydroxyl_site"/>
</dbReference>
<dbReference type="GeneID" id="113511210"/>
<feature type="disulfide bond" evidence="13">
    <location>
        <begin position="1177"/>
        <end position="1192"/>
    </location>
</feature>
<feature type="region of interest" description="Disordered" evidence="16">
    <location>
        <begin position="1795"/>
        <end position="1818"/>
    </location>
</feature>
<feature type="disulfide bond" evidence="13">
    <location>
        <begin position="98"/>
        <end position="113"/>
    </location>
</feature>
<dbReference type="SMART" id="SM00135">
    <property type="entry name" value="LY"/>
    <property type="match status" value="10"/>
</dbReference>
<dbReference type="SMART" id="SM00192">
    <property type="entry name" value="LDLa"/>
    <property type="match status" value="11"/>
</dbReference>
<dbReference type="CDD" id="cd00054">
    <property type="entry name" value="EGF_CA"/>
    <property type="match status" value="1"/>
</dbReference>
<dbReference type="InterPro" id="IPR001190">
    <property type="entry name" value="SRCR"/>
</dbReference>
<evidence type="ECO:0000256" key="15">
    <source>
        <dbReference type="PROSITE-ProRule" id="PRU00461"/>
    </source>
</evidence>
<keyword evidence="3" id="KW-0254">Endocytosis</keyword>
<dbReference type="Pfam" id="PF00057">
    <property type="entry name" value="Ldl_recept_a"/>
    <property type="match status" value="9"/>
</dbReference>
<dbReference type="Pfam" id="PF07645">
    <property type="entry name" value="EGF_CA"/>
    <property type="match status" value="1"/>
</dbReference>
<dbReference type="InterPro" id="IPR051221">
    <property type="entry name" value="LDLR-related"/>
</dbReference>
<evidence type="ECO:0000256" key="8">
    <source>
        <dbReference type="ARBA" id="ARBA00023136"/>
    </source>
</evidence>
<dbReference type="Gene3D" id="2.120.10.30">
    <property type="entry name" value="TolB, C-terminal domain"/>
    <property type="match status" value="3"/>
</dbReference>
<keyword evidence="11" id="KW-0325">Glycoprotein</keyword>
<dbReference type="SUPFAM" id="SSF57184">
    <property type="entry name" value="Growth factor receptor domain"/>
    <property type="match status" value="1"/>
</dbReference>
<dbReference type="InterPro" id="IPR001881">
    <property type="entry name" value="EGF-like_Ca-bd_dom"/>
</dbReference>
<dbReference type="PANTHER" id="PTHR22722">
    <property type="entry name" value="LOW-DENSITY LIPOPROTEIN RECEPTOR-RELATED PROTEIN 2-RELATED"/>
    <property type="match status" value="1"/>
</dbReference>
<feature type="disulfide bond" evidence="13">
    <location>
        <begin position="1114"/>
        <end position="1132"/>
    </location>
</feature>
<dbReference type="Pfam" id="PF12662">
    <property type="entry name" value="cEGF"/>
    <property type="match status" value="1"/>
</dbReference>
<keyword evidence="9 13" id="KW-1015">Disulfide bond</keyword>
<feature type="disulfide bond" evidence="13">
    <location>
        <begin position="130"/>
        <end position="148"/>
    </location>
</feature>
<dbReference type="InterPro" id="IPR026823">
    <property type="entry name" value="cEGF"/>
</dbReference>
<evidence type="ECO:0000256" key="14">
    <source>
        <dbReference type="PROSITE-ProRule" id="PRU00196"/>
    </source>
</evidence>
<evidence type="ECO:0000256" key="17">
    <source>
        <dbReference type="SAM" id="Phobius"/>
    </source>
</evidence>
<dbReference type="InterPro" id="IPR000742">
    <property type="entry name" value="EGF"/>
</dbReference>
<dbReference type="SUPFAM" id="SSF63825">
    <property type="entry name" value="YWTD domain"/>
    <property type="match status" value="3"/>
</dbReference>
<feature type="transmembrane region" description="Helical" evidence="17">
    <location>
        <begin position="1696"/>
        <end position="1718"/>
    </location>
</feature>
<evidence type="ECO:0000256" key="18">
    <source>
        <dbReference type="SAM" id="SignalP"/>
    </source>
</evidence>
<evidence type="ECO:0000256" key="5">
    <source>
        <dbReference type="ARBA" id="ARBA00022729"/>
    </source>
</evidence>
<evidence type="ECO:0000313" key="21">
    <source>
        <dbReference type="Proteomes" id="UP001652740"/>
    </source>
</evidence>
<feature type="domain" description="SRCR" evidence="20">
    <location>
        <begin position="184"/>
        <end position="303"/>
    </location>
</feature>
<dbReference type="InterPro" id="IPR009030">
    <property type="entry name" value="Growth_fac_rcpt_cys_sf"/>
</dbReference>
<feature type="compositionally biased region" description="Polar residues" evidence="16">
    <location>
        <begin position="1739"/>
        <end position="1755"/>
    </location>
</feature>
<dbReference type="SUPFAM" id="SSF57424">
    <property type="entry name" value="LDL receptor-like module"/>
    <property type="match status" value="11"/>
</dbReference>
<keyword evidence="22" id="KW-0449">Lipoprotein</keyword>
<dbReference type="Gene3D" id="2.10.25.10">
    <property type="entry name" value="Laminin"/>
    <property type="match status" value="3"/>
</dbReference>
<reference evidence="22" key="1">
    <citation type="submission" date="2025-08" db="UniProtKB">
        <authorList>
            <consortium name="RefSeq"/>
        </authorList>
    </citation>
    <scope>IDENTIFICATION</scope>
    <source>
        <tissue evidence="22">Whole larvae</tissue>
    </source>
</reference>
<dbReference type="InterPro" id="IPR002172">
    <property type="entry name" value="LDrepeatLR_classA_rpt"/>
</dbReference>
<dbReference type="InterPro" id="IPR018097">
    <property type="entry name" value="EGF_Ca-bd_CS"/>
</dbReference>
<keyword evidence="8 17" id="KW-0472">Membrane</keyword>
<keyword evidence="5 18" id="KW-0732">Signal</keyword>
<name>A0ABM3MYI6_GALME</name>
<dbReference type="PROSITE" id="PS01209">
    <property type="entry name" value="LDLRA_1"/>
    <property type="match status" value="5"/>
</dbReference>
<dbReference type="CDD" id="cd00112">
    <property type="entry name" value="LDLa"/>
    <property type="match status" value="9"/>
</dbReference>
<sequence>MTAIYVIMIACMLTCGVRAQFIDKMQLYEKECLGEDKFACLMGGCVLQSQYCDGNIDCPDATDEDFCPSHSPDPETCHKSHQFLCADGKKCIPHTWICNNYTDCDDGSDEVNCTDQLDVKDNSTCKGFTCDGNKCISKLWVCDGIYDCLDKTDEYTENNCRQSLISHLRYDGTCSQLNILKDNYRCIDSSYCLPAKLMCDGMVDCRDGSDEGAFCDKWNTSCADNPCKGNNTRCIPERYGPSCICNGSPYHLKYNYTTNTCEDVDECAAAIPLCSHTCHNLYGRFKCSCDEGYTEDRLGYLCFASGPEALLFYSTKNEIGFIKVRSKERVTLVTGIKEAHGVAYNGRYLFWVETAQGHQAIMRADLENVQETKEVIVGIGIEEPGDIAVDWLGGHIYFSDSERGMIAVCRTDGSICTILKTHTNNPRFVTLAVKYGQMYWADWHHRPVIMAARMDGSDTELLVDNLKGYATGLAVDVPNGRLYYVDNTIKAVKLDDKQTYSLLEGSYHHPYAIAVFERTVFWSEWTSQSIQTTDKLNGIAAKRENLATFDTPVHDMHIYHPVLMKQKTNPCRKHNCSHMCLLTSNVTYTCACPEGMRLKQNTCYNIEDYKPLYLIVGSGAIFTQVHYDSLGSAETHASHFNIGWVQAMAYDNSRDVLYVYDGQRKLLSYINMSDFSLGLTRPFYYNGLMNIIDMDYDYVSDSLYMLDAGRNIIEVMSLKKQDRVIMYILPQQETPLSFCVMPDYGKLLLAVRDNGDNVVHIDSMGLDGSGRKRVVTTDLRGPRITLRYAHYMDLVYIADDGNSVIDLMHPKGIGRERFRELSTSISSLALTDGYVFWADRRTPRLFWAPIHDVTTRTRRIQLSIFPNNTKLHILATTPPLRNDSLLSNHPCIVQKPCSNVCVQIPHPHPHTAPNDFHMGYKCLCPLSLFNRNGTCIKQATCKAYEIYCHKSNVCVSDAKYCDGEKDCAEGEDEEGCNEIPFQNPEISCPLGQIMCDRKCINQDQKCPSAVANTTSEPSVCGPTRFQCFYTTTTTIYNTICVERSQLCDGKVDCPNGSDEETSICDTLTCRENEFMCTSGSCILSSFKCDGEQDCADGSDEADCNKTCAFGYYQCRNKNCIEMRKRCDGQNDCSDHSDEELCEEPVTMFGETLVPRCEEREYSCELNRSICLPFTARCNFKTECPGGTDEIGCDLRCAPRGLFECKEELICLAVKQLCNGVKDCLDGSDEIPEVCSMVNRTSSFFPPPLYPADECRKGFLCKSGQCIELKQVCDRMPDCFDGSDEGGDCYSACNNHSCRFSCVSTPSGPRCICPNGYKMDIEGQTCVDIDECVKDTCSQRCENIPGSFLCSCYHGYALRSDRRSCKAVKGNMSILYVSGNTVRSISADGTSTIKYSEASDKIFDVDNNVRESTLYVTIPDAGKLVEIQKDNNKIKITNIGRPTMVAVDWITGNVYFVDKSTANTTNNHMRVCNFKNKRCAKLQKLPISGNAKMTSLKVDPASCRMFYCITNHYESVVWSASLAGQNVVDLSTVQNCTGLTVDSFRKRLYVAETGPSLITRMNFDGDRHKTVIFGHPQLQEPNGLALFEDSIYFLADNTSKLSRCQLFGKKQCEPFIYRMFEANTFVISHESVQRDDLKNSCEQFTCSNVCVLDKTGPLCVCYDGTLAKNGLCTKAERSMLPLFDNWVQEDYTSANKAVLAALTAAGVLFVIYLSMFIYYRYVYRAREIRASTYMEVRFQNTNPRSPSVSSQTTSTIEVPEPSTPSESTQEYMNPIQFVKDIWRQSVLRKPRKPIGTAGLNVQIPKTEKEHSDTESDLDD</sequence>
<keyword evidence="4 17" id="KW-0812">Transmembrane</keyword>
<evidence type="ECO:0000259" key="20">
    <source>
        <dbReference type="PROSITE" id="PS50287"/>
    </source>
</evidence>
<keyword evidence="10 22" id="KW-0675">Receptor</keyword>
<evidence type="ECO:0000256" key="3">
    <source>
        <dbReference type="ARBA" id="ARBA00022583"/>
    </source>
</evidence>
<dbReference type="PROSITE" id="PS01187">
    <property type="entry name" value="EGF_CA"/>
    <property type="match status" value="2"/>
</dbReference>
<evidence type="ECO:0000256" key="7">
    <source>
        <dbReference type="ARBA" id="ARBA00022989"/>
    </source>
</evidence>
<proteinExistence type="predicted"/>
<feature type="signal peptide" evidence="18">
    <location>
        <begin position="1"/>
        <end position="19"/>
    </location>
</feature>
<feature type="repeat" description="LDL-receptor class B" evidence="15">
    <location>
        <begin position="436"/>
        <end position="479"/>
    </location>
</feature>
<gene>
    <name evidence="22" type="primary">LOC113511210</name>
</gene>
<evidence type="ECO:0000256" key="10">
    <source>
        <dbReference type="ARBA" id="ARBA00023170"/>
    </source>
</evidence>
<dbReference type="PROSITE" id="PS50026">
    <property type="entry name" value="EGF_3"/>
    <property type="match status" value="1"/>
</dbReference>
<feature type="chain" id="PRO_5046374306" evidence="18">
    <location>
        <begin position="20"/>
        <end position="1818"/>
    </location>
</feature>
<keyword evidence="21" id="KW-1185">Reference proteome</keyword>